<comment type="caution">
    <text evidence="2">The sequence shown here is derived from an EMBL/GenBank/DDBJ whole genome shotgun (WGS) entry which is preliminary data.</text>
</comment>
<evidence type="ECO:0000313" key="2">
    <source>
        <dbReference type="EMBL" id="GFQ75429.1"/>
    </source>
</evidence>
<accession>A0A8X6GX08</accession>
<feature type="compositionally biased region" description="Basic residues" evidence="1">
    <location>
        <begin position="1"/>
        <end position="10"/>
    </location>
</feature>
<sequence>MVSIFHKRSLKQNAANHENWSSLADRRGLPQMTHEHLDTHFGMSPKRKPTCLQVSNELVQFEVENVAAGSKQVLFANQAVFCTVVLFALNRM</sequence>
<gene>
    <name evidence="2" type="ORF">TNCT_333281</name>
</gene>
<dbReference type="EMBL" id="BMAO01011661">
    <property type="protein sequence ID" value="GFQ75429.1"/>
    <property type="molecule type" value="Genomic_DNA"/>
</dbReference>
<feature type="compositionally biased region" description="Polar residues" evidence="1">
    <location>
        <begin position="11"/>
        <end position="22"/>
    </location>
</feature>
<evidence type="ECO:0000313" key="3">
    <source>
        <dbReference type="Proteomes" id="UP000887116"/>
    </source>
</evidence>
<reference evidence="2" key="1">
    <citation type="submission" date="2020-07" db="EMBL/GenBank/DDBJ databases">
        <title>Multicomponent nature underlies the extraordinary mechanical properties of spider dragline silk.</title>
        <authorList>
            <person name="Kono N."/>
            <person name="Nakamura H."/>
            <person name="Mori M."/>
            <person name="Yoshida Y."/>
            <person name="Ohtoshi R."/>
            <person name="Malay A.D."/>
            <person name="Moran D.A.P."/>
            <person name="Tomita M."/>
            <person name="Numata K."/>
            <person name="Arakawa K."/>
        </authorList>
    </citation>
    <scope>NUCLEOTIDE SEQUENCE</scope>
</reference>
<name>A0A8X6GX08_TRICU</name>
<dbReference type="AlphaFoldDB" id="A0A8X6GX08"/>
<keyword evidence="3" id="KW-1185">Reference proteome</keyword>
<organism evidence="2 3">
    <name type="scientific">Trichonephila clavata</name>
    <name type="common">Joro spider</name>
    <name type="synonym">Nephila clavata</name>
    <dbReference type="NCBI Taxonomy" id="2740835"/>
    <lineage>
        <taxon>Eukaryota</taxon>
        <taxon>Metazoa</taxon>
        <taxon>Ecdysozoa</taxon>
        <taxon>Arthropoda</taxon>
        <taxon>Chelicerata</taxon>
        <taxon>Arachnida</taxon>
        <taxon>Araneae</taxon>
        <taxon>Araneomorphae</taxon>
        <taxon>Entelegynae</taxon>
        <taxon>Araneoidea</taxon>
        <taxon>Nephilidae</taxon>
        <taxon>Trichonephila</taxon>
    </lineage>
</organism>
<feature type="region of interest" description="Disordered" evidence="1">
    <location>
        <begin position="1"/>
        <end position="23"/>
    </location>
</feature>
<dbReference type="Proteomes" id="UP000887116">
    <property type="component" value="Unassembled WGS sequence"/>
</dbReference>
<protein>
    <submittedName>
        <fullName evidence="2">Uncharacterized protein</fullName>
    </submittedName>
</protein>
<evidence type="ECO:0000256" key="1">
    <source>
        <dbReference type="SAM" id="MobiDB-lite"/>
    </source>
</evidence>
<proteinExistence type="predicted"/>